<feature type="region of interest" description="Disordered" evidence="1">
    <location>
        <begin position="342"/>
        <end position="370"/>
    </location>
</feature>
<feature type="compositionally biased region" description="Low complexity" evidence="1">
    <location>
        <begin position="131"/>
        <end position="140"/>
    </location>
</feature>
<evidence type="ECO:0000256" key="3">
    <source>
        <dbReference type="SAM" id="SignalP"/>
    </source>
</evidence>
<gene>
    <name evidence="5" type="ORF">B0H66DRAFT_603908</name>
</gene>
<dbReference type="Pfam" id="PF01822">
    <property type="entry name" value="WSC"/>
    <property type="match status" value="1"/>
</dbReference>
<keyword evidence="2" id="KW-0812">Transmembrane</keyword>
<reference evidence="5" key="1">
    <citation type="journal article" date="2023" name="Mol. Phylogenet. Evol.">
        <title>Genome-scale phylogeny and comparative genomics of the fungal order Sordariales.</title>
        <authorList>
            <person name="Hensen N."/>
            <person name="Bonometti L."/>
            <person name="Westerberg I."/>
            <person name="Brannstrom I.O."/>
            <person name="Guillou S."/>
            <person name="Cros-Aarteil S."/>
            <person name="Calhoun S."/>
            <person name="Haridas S."/>
            <person name="Kuo A."/>
            <person name="Mondo S."/>
            <person name="Pangilinan J."/>
            <person name="Riley R."/>
            <person name="LaButti K."/>
            <person name="Andreopoulos B."/>
            <person name="Lipzen A."/>
            <person name="Chen C."/>
            <person name="Yan M."/>
            <person name="Daum C."/>
            <person name="Ng V."/>
            <person name="Clum A."/>
            <person name="Steindorff A."/>
            <person name="Ohm R.A."/>
            <person name="Martin F."/>
            <person name="Silar P."/>
            <person name="Natvig D.O."/>
            <person name="Lalanne C."/>
            <person name="Gautier V."/>
            <person name="Ament-Velasquez S.L."/>
            <person name="Kruys A."/>
            <person name="Hutchinson M.I."/>
            <person name="Powell A.J."/>
            <person name="Barry K."/>
            <person name="Miller A.N."/>
            <person name="Grigoriev I.V."/>
            <person name="Debuchy R."/>
            <person name="Gladieux P."/>
            <person name="Hiltunen Thoren M."/>
            <person name="Johannesson H."/>
        </authorList>
    </citation>
    <scope>NUCLEOTIDE SEQUENCE</scope>
    <source>
        <strain evidence="5">CBS 118394</strain>
    </source>
</reference>
<reference evidence="5" key="2">
    <citation type="submission" date="2023-06" db="EMBL/GenBank/DDBJ databases">
        <authorList>
            <consortium name="Lawrence Berkeley National Laboratory"/>
            <person name="Haridas S."/>
            <person name="Hensen N."/>
            <person name="Bonometti L."/>
            <person name="Westerberg I."/>
            <person name="Brannstrom I.O."/>
            <person name="Guillou S."/>
            <person name="Cros-Aarteil S."/>
            <person name="Calhoun S."/>
            <person name="Kuo A."/>
            <person name="Mondo S."/>
            <person name="Pangilinan J."/>
            <person name="Riley R."/>
            <person name="Labutti K."/>
            <person name="Andreopoulos B."/>
            <person name="Lipzen A."/>
            <person name="Chen C."/>
            <person name="Yanf M."/>
            <person name="Daum C."/>
            <person name="Ng V."/>
            <person name="Clum A."/>
            <person name="Steindorff A."/>
            <person name="Ohm R."/>
            <person name="Martin F."/>
            <person name="Silar P."/>
            <person name="Natvig D."/>
            <person name="Lalanne C."/>
            <person name="Gautier V."/>
            <person name="Ament-Velasquez S.L."/>
            <person name="Kruys A."/>
            <person name="Hutchinson M.I."/>
            <person name="Powell A.J."/>
            <person name="Barry K."/>
            <person name="Miller A.N."/>
            <person name="Grigoriev I.V."/>
            <person name="Debuchy R."/>
            <person name="Gladieux P."/>
            <person name="Thoren M.H."/>
            <person name="Johannesson H."/>
        </authorList>
    </citation>
    <scope>NUCLEOTIDE SEQUENCE</scope>
    <source>
        <strain evidence="5">CBS 118394</strain>
    </source>
</reference>
<evidence type="ECO:0000259" key="4">
    <source>
        <dbReference type="PROSITE" id="PS51212"/>
    </source>
</evidence>
<dbReference type="PROSITE" id="PS51212">
    <property type="entry name" value="WSC"/>
    <property type="match status" value="1"/>
</dbReference>
<keyword evidence="2" id="KW-1133">Transmembrane helix</keyword>
<dbReference type="InterPro" id="IPR002889">
    <property type="entry name" value="WSC_carb-bd"/>
</dbReference>
<feature type="domain" description="WSC" evidence="4">
    <location>
        <begin position="28"/>
        <end position="117"/>
    </location>
</feature>
<feature type="region of interest" description="Disordered" evidence="1">
    <location>
        <begin position="172"/>
        <end position="198"/>
    </location>
</feature>
<keyword evidence="2" id="KW-0472">Membrane</keyword>
<protein>
    <recommendedName>
        <fullName evidence="4">WSC domain-containing protein</fullName>
    </recommendedName>
</protein>
<comment type="caution">
    <text evidence="5">The sequence shown here is derived from an EMBL/GenBank/DDBJ whole genome shotgun (WGS) entry which is preliminary data.</text>
</comment>
<proteinExistence type="predicted"/>
<keyword evidence="3" id="KW-0732">Signal</keyword>
<dbReference type="SMART" id="SM00321">
    <property type="entry name" value="WSC"/>
    <property type="match status" value="1"/>
</dbReference>
<evidence type="ECO:0000256" key="2">
    <source>
        <dbReference type="SAM" id="Phobius"/>
    </source>
</evidence>
<dbReference type="AlphaFoldDB" id="A0AAE0I730"/>
<sequence>MAPSRSTFYLLYALCFLFLRPAAAQGPSIEVAYCATVNTAEMDPFVSNFQSEGRCFENCTITRTYALAIVQGFNCWCSNIVPNSADEKSADDCSNPCPGYPSDWCGGADTFGYLAAKNHLPSKTAGGKEQSPTTSSSSSSAIVTIETETVQSTIQNTVTLVPPVTLAPPVTLVSESSSSTSDSPTTSPTQDPTNTDPVVQTVTVGGEVKTVTATPSPTGSGSSALADSSKSSGVSTAAAVGIGVGVGGGLLVAGLFLWFLIVKRRRAAAENDVPFGLSSGKGSASGMMGTPATGEMSDNRFAPGSSGADEARWEAERKRRSHLMVIDPRLDHKGVFMAHNTSRETVGSFQDHQDYSRRVLRATNPDPDDD</sequence>
<accession>A0AAE0I730</accession>
<organism evidence="5 6">
    <name type="scientific">Apodospora peruviana</name>
    <dbReference type="NCBI Taxonomy" id="516989"/>
    <lineage>
        <taxon>Eukaryota</taxon>
        <taxon>Fungi</taxon>
        <taxon>Dikarya</taxon>
        <taxon>Ascomycota</taxon>
        <taxon>Pezizomycotina</taxon>
        <taxon>Sordariomycetes</taxon>
        <taxon>Sordariomycetidae</taxon>
        <taxon>Sordariales</taxon>
        <taxon>Lasiosphaeriaceae</taxon>
        <taxon>Apodospora</taxon>
    </lineage>
</organism>
<dbReference type="Proteomes" id="UP001283341">
    <property type="component" value="Unassembled WGS sequence"/>
</dbReference>
<evidence type="ECO:0000313" key="6">
    <source>
        <dbReference type="Proteomes" id="UP001283341"/>
    </source>
</evidence>
<evidence type="ECO:0000256" key="1">
    <source>
        <dbReference type="SAM" id="MobiDB-lite"/>
    </source>
</evidence>
<name>A0AAE0I730_9PEZI</name>
<feature type="transmembrane region" description="Helical" evidence="2">
    <location>
        <begin position="237"/>
        <end position="261"/>
    </location>
</feature>
<evidence type="ECO:0000313" key="5">
    <source>
        <dbReference type="EMBL" id="KAK3319362.1"/>
    </source>
</evidence>
<dbReference type="EMBL" id="JAUEDM010000004">
    <property type="protein sequence ID" value="KAK3319362.1"/>
    <property type="molecule type" value="Genomic_DNA"/>
</dbReference>
<keyword evidence="6" id="KW-1185">Reference proteome</keyword>
<feature type="signal peptide" evidence="3">
    <location>
        <begin position="1"/>
        <end position="24"/>
    </location>
</feature>
<feature type="chain" id="PRO_5042005036" description="WSC domain-containing protein" evidence="3">
    <location>
        <begin position="25"/>
        <end position="370"/>
    </location>
</feature>
<feature type="region of interest" description="Disordered" evidence="1">
    <location>
        <begin position="122"/>
        <end position="142"/>
    </location>
</feature>
<feature type="region of interest" description="Disordered" evidence="1">
    <location>
        <begin position="210"/>
        <end position="229"/>
    </location>
</feature>